<dbReference type="OrthoDB" id="199239at2759"/>
<sequence>MELELTGLSGADSLSSSRNNKAPTDMATDEASGGKLGCGSWGRDKWRAAIIFSTMATMRAWLNILSCSMTQAYNVAIVNSLTPLVAPFVQNMVLKTPIPKGLLLSVFVTTIGCVLVGVGQTPYVLGGAARWTYR</sequence>
<dbReference type="AlphaFoldDB" id="A0A9W6Z6D4"/>
<keyword evidence="2" id="KW-0472">Membrane</keyword>
<dbReference type="SUPFAM" id="SSF103481">
    <property type="entry name" value="Multidrug resistance efflux transporter EmrE"/>
    <property type="match status" value="1"/>
</dbReference>
<dbReference type="Proteomes" id="UP001165082">
    <property type="component" value="Unassembled WGS sequence"/>
</dbReference>
<evidence type="ECO:0000313" key="4">
    <source>
        <dbReference type="Proteomes" id="UP001165082"/>
    </source>
</evidence>
<evidence type="ECO:0000313" key="3">
    <source>
        <dbReference type="EMBL" id="GMH46221.1"/>
    </source>
</evidence>
<evidence type="ECO:0000256" key="1">
    <source>
        <dbReference type="SAM" id="MobiDB-lite"/>
    </source>
</evidence>
<feature type="compositionally biased region" description="Polar residues" evidence="1">
    <location>
        <begin position="12"/>
        <end position="22"/>
    </location>
</feature>
<reference evidence="3" key="1">
    <citation type="submission" date="2022-07" db="EMBL/GenBank/DDBJ databases">
        <title>Genome analysis of Parmales, a sister group of diatoms, reveals the evolutionary specialization of diatoms from phago-mixotrophs to photoautotrophs.</title>
        <authorList>
            <person name="Ban H."/>
            <person name="Sato S."/>
            <person name="Yoshikawa S."/>
            <person name="Kazumasa Y."/>
            <person name="Nakamura Y."/>
            <person name="Ichinomiya M."/>
            <person name="Saitoh K."/>
            <person name="Sato N."/>
            <person name="Blanc-Mathieu R."/>
            <person name="Endo H."/>
            <person name="Kuwata A."/>
            <person name="Ogata H."/>
        </authorList>
    </citation>
    <scope>NUCLEOTIDE SEQUENCE</scope>
</reference>
<keyword evidence="4" id="KW-1185">Reference proteome</keyword>
<protein>
    <submittedName>
        <fullName evidence="3">Uncharacterized protein</fullName>
    </submittedName>
</protein>
<dbReference type="InterPro" id="IPR037185">
    <property type="entry name" value="EmrE-like"/>
</dbReference>
<feature type="transmembrane region" description="Helical" evidence="2">
    <location>
        <begin position="102"/>
        <end position="125"/>
    </location>
</feature>
<name>A0A9W6Z6D4_9STRA</name>
<keyword evidence="2" id="KW-0812">Transmembrane</keyword>
<keyword evidence="2" id="KW-1133">Transmembrane helix</keyword>
<accession>A0A9W6Z6D4</accession>
<feature type="transmembrane region" description="Helical" evidence="2">
    <location>
        <begin position="72"/>
        <end position="90"/>
    </location>
</feature>
<feature type="transmembrane region" description="Helical" evidence="2">
    <location>
        <begin position="46"/>
        <end position="65"/>
    </location>
</feature>
<evidence type="ECO:0000256" key="2">
    <source>
        <dbReference type="SAM" id="Phobius"/>
    </source>
</evidence>
<dbReference type="EMBL" id="BRXZ01001754">
    <property type="protein sequence ID" value="GMH46221.1"/>
    <property type="molecule type" value="Genomic_DNA"/>
</dbReference>
<comment type="caution">
    <text evidence="3">The sequence shown here is derived from an EMBL/GenBank/DDBJ whole genome shotgun (WGS) entry which is preliminary data.</text>
</comment>
<organism evidence="3 4">
    <name type="scientific">Triparma retinervis</name>
    <dbReference type="NCBI Taxonomy" id="2557542"/>
    <lineage>
        <taxon>Eukaryota</taxon>
        <taxon>Sar</taxon>
        <taxon>Stramenopiles</taxon>
        <taxon>Ochrophyta</taxon>
        <taxon>Bolidophyceae</taxon>
        <taxon>Parmales</taxon>
        <taxon>Triparmaceae</taxon>
        <taxon>Triparma</taxon>
    </lineage>
</organism>
<feature type="region of interest" description="Disordered" evidence="1">
    <location>
        <begin position="1"/>
        <end position="32"/>
    </location>
</feature>
<proteinExistence type="predicted"/>
<gene>
    <name evidence="3" type="ORF">TrRE_jg5691</name>
</gene>